<keyword evidence="1" id="KW-0812">Transmembrane</keyword>
<dbReference type="EMBL" id="KI545953">
    <property type="protein sequence ID" value="EST49326.1"/>
    <property type="molecule type" value="Genomic_DNA"/>
</dbReference>
<evidence type="ECO:0000313" key="3">
    <source>
        <dbReference type="EMBL" id="KAH0570576.1"/>
    </source>
</evidence>
<protein>
    <submittedName>
        <fullName evidence="2">Uncharacterized protein</fullName>
    </submittedName>
</protein>
<reference evidence="2 3" key="1">
    <citation type="journal article" date="2014" name="PLoS Genet.">
        <title>The Genome of Spironucleus salmonicida Highlights a Fish Pathogen Adapted to Fluctuating Environments.</title>
        <authorList>
            <person name="Xu F."/>
            <person name="Jerlstrom-Hultqvist J."/>
            <person name="Einarsson E."/>
            <person name="Astvaldsson A."/>
            <person name="Svard S.G."/>
            <person name="Andersson J.O."/>
        </authorList>
    </citation>
    <scope>NUCLEOTIDE SEQUENCE</scope>
    <source>
        <strain evidence="3">ATCC 50377</strain>
    </source>
</reference>
<name>V6LZY5_9EUKA</name>
<evidence type="ECO:0000256" key="1">
    <source>
        <dbReference type="SAM" id="Phobius"/>
    </source>
</evidence>
<keyword evidence="1" id="KW-1133">Transmembrane helix</keyword>
<feature type="transmembrane region" description="Helical" evidence="1">
    <location>
        <begin position="317"/>
        <end position="337"/>
    </location>
</feature>
<keyword evidence="1" id="KW-0472">Membrane</keyword>
<gene>
    <name evidence="2" type="ORF">SS50377_10552</name>
    <name evidence="3" type="ORF">SS50377_26858</name>
</gene>
<keyword evidence="4" id="KW-1185">Reference proteome</keyword>
<proteinExistence type="predicted"/>
<sequence>MKLIPRFQTLISTNICNSPCPYFSVAHDNLISIAGGGGPSKSGVPNIVQIFNQHEEIAQFSTFQEANFYVLKIQNFVFLAGTNHLRKLILIKNKKYSLKETKKIEIDEPRGFIEWRNLLILAENITIKIFNFDLKIIKQFQVSEDCDELQERVIDISTNQQTERLLLVIVTNKQVYHYDTGIEYKNYGLQHTIEIFENHKYRKIEFFTDDYYFAIQHKQNSLLVLDGGFDPIFYIKVQQEIANFVYSSQEKLLVVVTVTGLVKVYKFMKPMKFKLLCQKHSKIDNFIHDLSFYSESGEIIILGVDGFETMKIAEKDYNLHIGWIFIIFLVLVMGIWVKQIRDQNLRR</sequence>
<dbReference type="Proteomes" id="UP000018208">
    <property type="component" value="Unassembled WGS sequence"/>
</dbReference>
<dbReference type="AlphaFoldDB" id="V6LZY5"/>
<dbReference type="VEuPathDB" id="GiardiaDB:SS50377_26858"/>
<evidence type="ECO:0000313" key="2">
    <source>
        <dbReference type="EMBL" id="EST49326.1"/>
    </source>
</evidence>
<dbReference type="InterPro" id="IPR036322">
    <property type="entry name" value="WD40_repeat_dom_sf"/>
</dbReference>
<dbReference type="EMBL" id="AUWU02000007">
    <property type="protein sequence ID" value="KAH0570576.1"/>
    <property type="molecule type" value="Genomic_DNA"/>
</dbReference>
<dbReference type="SUPFAM" id="SSF50978">
    <property type="entry name" value="WD40 repeat-like"/>
    <property type="match status" value="1"/>
</dbReference>
<accession>V6LZY5</accession>
<dbReference type="InterPro" id="IPR015943">
    <property type="entry name" value="WD40/YVTN_repeat-like_dom_sf"/>
</dbReference>
<evidence type="ECO:0000313" key="4">
    <source>
        <dbReference type="Proteomes" id="UP000018208"/>
    </source>
</evidence>
<dbReference type="Gene3D" id="2.130.10.10">
    <property type="entry name" value="YVTN repeat-like/Quinoprotein amine dehydrogenase"/>
    <property type="match status" value="1"/>
</dbReference>
<organism evidence="2">
    <name type="scientific">Spironucleus salmonicida</name>
    <dbReference type="NCBI Taxonomy" id="348837"/>
    <lineage>
        <taxon>Eukaryota</taxon>
        <taxon>Metamonada</taxon>
        <taxon>Diplomonadida</taxon>
        <taxon>Hexamitidae</taxon>
        <taxon>Hexamitinae</taxon>
        <taxon>Spironucleus</taxon>
    </lineage>
</organism>
<reference evidence="3" key="2">
    <citation type="submission" date="2020-12" db="EMBL/GenBank/DDBJ databases">
        <title>New Spironucleus salmonicida genome in near-complete chromosomes.</title>
        <authorList>
            <person name="Xu F."/>
            <person name="Kurt Z."/>
            <person name="Jimenez-Gonzalez A."/>
            <person name="Astvaldsson A."/>
            <person name="Andersson J.O."/>
            <person name="Svard S.G."/>
        </authorList>
    </citation>
    <scope>NUCLEOTIDE SEQUENCE</scope>
    <source>
        <strain evidence="3">ATCC 50377</strain>
    </source>
</reference>